<dbReference type="Gene3D" id="3.20.20.80">
    <property type="entry name" value="Glycosidases"/>
    <property type="match status" value="1"/>
</dbReference>
<keyword evidence="4" id="KW-1185">Reference proteome</keyword>
<dbReference type="SUPFAM" id="SSF49265">
    <property type="entry name" value="Fibronectin type III"/>
    <property type="match status" value="2"/>
</dbReference>
<dbReference type="PANTHER" id="PTHR13817:SF166">
    <property type="entry name" value="NEURONAL IGCAM-RELATED"/>
    <property type="match status" value="1"/>
</dbReference>
<dbReference type="InterPro" id="IPR036116">
    <property type="entry name" value="FN3_sf"/>
</dbReference>
<dbReference type="Gene3D" id="2.60.40.10">
    <property type="entry name" value="Immunoglobulins"/>
    <property type="match status" value="3"/>
</dbReference>
<evidence type="ECO:0000313" key="3">
    <source>
        <dbReference type="EMBL" id="AUC21528.1"/>
    </source>
</evidence>
<dbReference type="InterPro" id="IPR013783">
    <property type="entry name" value="Ig-like_fold"/>
</dbReference>
<dbReference type="Pfam" id="PF00041">
    <property type="entry name" value="fn3"/>
    <property type="match status" value="2"/>
</dbReference>
<dbReference type="EMBL" id="CP019336">
    <property type="protein sequence ID" value="AUC21528.1"/>
    <property type="molecule type" value="Genomic_DNA"/>
</dbReference>
<dbReference type="InterPro" id="IPR050964">
    <property type="entry name" value="Striated_Muscle_Regulatory"/>
</dbReference>
<evidence type="ECO:0000259" key="2">
    <source>
        <dbReference type="PROSITE" id="PS50853"/>
    </source>
</evidence>
<dbReference type="SMART" id="SM00060">
    <property type="entry name" value="FN3"/>
    <property type="match status" value="3"/>
</dbReference>
<organism evidence="3 4">
    <name type="scientific">Polaribacter sejongensis</name>
    <dbReference type="NCBI Taxonomy" id="985043"/>
    <lineage>
        <taxon>Bacteria</taxon>
        <taxon>Pseudomonadati</taxon>
        <taxon>Bacteroidota</taxon>
        <taxon>Flavobacteriia</taxon>
        <taxon>Flavobacteriales</taxon>
        <taxon>Flavobacteriaceae</taxon>
    </lineage>
</organism>
<dbReference type="InterPro" id="IPR017853">
    <property type="entry name" value="GH"/>
</dbReference>
<dbReference type="CDD" id="cd00063">
    <property type="entry name" value="FN3"/>
    <property type="match status" value="3"/>
</dbReference>
<proteinExistence type="predicted"/>
<dbReference type="PANTHER" id="PTHR13817">
    <property type="entry name" value="TITIN"/>
    <property type="match status" value="1"/>
</dbReference>
<feature type="domain" description="Fibronectin type-III" evidence="2">
    <location>
        <begin position="578"/>
        <end position="667"/>
    </location>
</feature>
<dbReference type="InterPro" id="IPR003961">
    <property type="entry name" value="FN3_dom"/>
</dbReference>
<dbReference type="SUPFAM" id="SSF51445">
    <property type="entry name" value="(Trans)glycosidases"/>
    <property type="match status" value="1"/>
</dbReference>
<dbReference type="Proteomes" id="UP000232721">
    <property type="component" value="Chromosome"/>
</dbReference>
<protein>
    <recommendedName>
        <fullName evidence="2">Fibronectin type-III domain-containing protein</fullName>
    </recommendedName>
</protein>
<reference evidence="3 4" key="1">
    <citation type="submission" date="2017-02" db="EMBL/GenBank/DDBJ databases">
        <title>Trade-off between light-utilization and light-protection in marine flavobacteria.</title>
        <authorList>
            <person name="Kumagai Y."/>
            <person name="Yoshizawa S."/>
            <person name="Kogure K."/>
            <person name="Iwasaki W."/>
        </authorList>
    </citation>
    <scope>NUCLEOTIDE SEQUENCE [LARGE SCALE GENOMIC DNA]</scope>
    <source>
        <strain evidence="3 4">KCTC 23670</strain>
    </source>
</reference>
<evidence type="ECO:0000313" key="4">
    <source>
        <dbReference type="Proteomes" id="UP000232721"/>
    </source>
</evidence>
<feature type="domain" description="Fibronectin type-III" evidence="2">
    <location>
        <begin position="670"/>
        <end position="761"/>
    </location>
</feature>
<gene>
    <name evidence="3" type="ORF">BTO15_05155</name>
</gene>
<sequence length="863" mass="98394">MILKNTFFITLFSILFVHTILGQDLKKINITTNNGHAIKKGASGFNVRIADKIWSYTHPDFVQSVKELKPGWLRFFSGTMGDAFSSATGQYDLDYISMLDHEKPFLKGFRYVKVKGPHRVVDLYELLSEVNGKLIITVNAFTESPEMILELARFCKNNNIEVAVWQFCNEPYFYVPNRNRFWWNDGFDYAAKMKPYAEAIQQIFPDAQLTLNYTWDGVWTFMKEINQYQKEHGVYWNVFSKHSYAPHTGKKDTQEQAYKRANTKLLEATSSNAMSEIEDYTWKDVPMVITEFGVWNKPLNGIYSSIYNIEYVMRQLAHTNTQYVGAHEVSNKYYPGKGMGNVVENAFENKLKIETDTVLTGIRRDLEGKAYKIYNEAVNNSEYLYHVEIANNVQVDGLKNTKVNGMFAQGYKGSNGYNYLVVSNRSAVANQYQINIDEKLLKDNLSVTYIAADSLNTRDTEIKETQIKNGILSVKPFSLSVLKWKTDSYKLEQPTIYKATVEKEGVLLKWGAIAKAKSYKIHYGTDASNLSETINVSATNTFLVNGLHPKKKYFFSVEAQNDEKISELSNTVSVTYQLPIKPEVFKVSRRDNSVTLFWRSVPNATSYLINYVDANNKSIEIDTDNVFGYRIEDLKDNTNYQFTVTAYNGLGKSISSEKEKVFVSSRVPYSPRNVSAIHSASNSIEVKWHPQAKVLSNTSYNIYRGTELHEFTKVASGIKDTVYVDASIKENTQYYYTVKAETEVGESNFHPNIATAFSKEKNNQVKIQVVETQKEGYLVKVVLNQLKLKPEDSFGAIINNVSYLNVEHIKILGIPDAERNKSFHVFIPNSKVKVNSKYAIKAFVVKGGKQIESAIVNQFISKN</sequence>
<dbReference type="PROSITE" id="PS50853">
    <property type="entry name" value="FN3"/>
    <property type="match status" value="2"/>
</dbReference>
<dbReference type="RefSeq" id="WP_208890648.1">
    <property type="nucleotide sequence ID" value="NZ_CP019336.1"/>
</dbReference>
<keyword evidence="1" id="KW-0677">Repeat</keyword>
<name>A0ABM6PXQ7_9FLAO</name>
<evidence type="ECO:0000256" key="1">
    <source>
        <dbReference type="ARBA" id="ARBA00022737"/>
    </source>
</evidence>
<accession>A0ABM6PXQ7</accession>